<evidence type="ECO:0000256" key="1">
    <source>
        <dbReference type="SAM" id="Phobius"/>
    </source>
</evidence>
<comment type="caution">
    <text evidence="2">The sequence shown here is derived from an EMBL/GenBank/DDBJ whole genome shotgun (WGS) entry which is preliminary data.</text>
</comment>
<accession>A0A1V6LUK4</accession>
<keyword evidence="1" id="KW-0812">Transmembrane</keyword>
<evidence type="ECO:0000313" key="2">
    <source>
        <dbReference type="EMBL" id="OQD43853.1"/>
    </source>
</evidence>
<keyword evidence="3" id="KW-1185">Reference proteome</keyword>
<feature type="transmembrane region" description="Helical" evidence="1">
    <location>
        <begin position="74"/>
        <end position="92"/>
    </location>
</feature>
<reference evidence="2 3" key="1">
    <citation type="submission" date="2016-12" db="EMBL/GenBank/DDBJ databases">
        <authorList>
            <person name="Song W.-J."/>
            <person name="Kurnit D.M."/>
        </authorList>
    </citation>
    <scope>NUCLEOTIDE SEQUENCE [LARGE SCALE GENOMIC DNA]</scope>
    <source>
        <strain evidence="2 3">HSG9</strain>
    </source>
</reference>
<dbReference type="Proteomes" id="UP000191680">
    <property type="component" value="Unassembled WGS sequence"/>
</dbReference>
<keyword evidence="1" id="KW-1133">Transmembrane helix</keyword>
<feature type="transmembrane region" description="Helical" evidence="1">
    <location>
        <begin position="50"/>
        <end position="68"/>
    </location>
</feature>
<proteinExistence type="predicted"/>
<dbReference type="EMBL" id="MTBC01000002">
    <property type="protein sequence ID" value="OQD43853.1"/>
    <property type="molecule type" value="Genomic_DNA"/>
</dbReference>
<feature type="transmembrane region" description="Helical" evidence="1">
    <location>
        <begin position="17"/>
        <end position="38"/>
    </location>
</feature>
<dbReference type="AlphaFoldDB" id="A0A1V6LUK4"/>
<organism evidence="2 3">
    <name type="scientific">Croceivirga radicis</name>
    <dbReference type="NCBI Taxonomy" id="1929488"/>
    <lineage>
        <taxon>Bacteria</taxon>
        <taxon>Pseudomonadati</taxon>
        <taxon>Bacteroidota</taxon>
        <taxon>Flavobacteriia</taxon>
        <taxon>Flavobacteriales</taxon>
        <taxon>Flavobacteriaceae</taxon>
        <taxon>Croceivirga</taxon>
    </lineage>
</organism>
<dbReference type="OrthoDB" id="1467832at2"/>
<evidence type="ECO:0000313" key="3">
    <source>
        <dbReference type="Proteomes" id="UP000191680"/>
    </source>
</evidence>
<sequence length="93" mass="10094">MTTYNELLGEYRKNETGYASIFVMIQSCFGAVAAMAVLMQGIGIFQMIQLFLVVMGCMSFNAAVLAQLPSKITFNIFILSLLVSGLVLGANLM</sequence>
<gene>
    <name evidence="2" type="ORF">BUL40_04415</name>
</gene>
<protein>
    <submittedName>
        <fullName evidence="2">Uncharacterized protein</fullName>
    </submittedName>
</protein>
<name>A0A1V6LUK4_9FLAO</name>
<keyword evidence="1" id="KW-0472">Membrane</keyword>
<dbReference type="RefSeq" id="WP_010519100.1">
    <property type="nucleotide sequence ID" value="NZ_AFOE01000038.1"/>
</dbReference>